<proteinExistence type="predicted"/>
<dbReference type="InterPro" id="IPR046373">
    <property type="entry name" value="Acyl-CoA_Oxase/DH_mid-dom_sf"/>
</dbReference>
<protein>
    <submittedName>
        <fullName evidence="2">Alkylation response protein AidB-like acyl-CoA dehydrogenase</fullName>
    </submittedName>
</protein>
<gene>
    <name evidence="2" type="ORF">H4W30_008161</name>
</gene>
<name>A0ABR9LLA8_9PSEU</name>
<sequence>MTDLVARAHALADDLLFPAATEVDLKGEIPSSHFDALAAEGLYGLAAPTEAGGPGAGLPEIVQILETLAGGCLTTTFTWLQHHGLVAALTAAGAADNAELRDRYLPSLISGELKAGAAFAAVIPTPPKLRAERVDGGYLLDGEAPFVSGWGIIDVLQLSARDGDTVVGAIIDPVAGEQLEVQPLDLVAAQGTSTVHLGFTRYFLPDDRVYAKTPHADFVAGNTFASRLNGCAPLGLAARAARLIEDLGKADVAAGIRAEIDAVRGRLDAALADPPSLPAARAAGAELAFRAAGALVAANGSTSVLVGRHPQRLVREATFLLVAASRPEIKSGLLELFSRD</sequence>
<dbReference type="PANTHER" id="PTHR43884">
    <property type="entry name" value="ACYL-COA DEHYDROGENASE"/>
    <property type="match status" value="1"/>
</dbReference>
<dbReference type="Gene3D" id="1.10.540.10">
    <property type="entry name" value="Acyl-CoA dehydrogenase/oxidase, N-terminal domain"/>
    <property type="match status" value="1"/>
</dbReference>
<dbReference type="EMBL" id="JADBEJ010000008">
    <property type="protein sequence ID" value="MBE1581080.1"/>
    <property type="molecule type" value="Genomic_DNA"/>
</dbReference>
<organism evidence="2 3">
    <name type="scientific">Amycolatopsis roodepoortensis</name>
    <dbReference type="NCBI Taxonomy" id="700274"/>
    <lineage>
        <taxon>Bacteria</taxon>
        <taxon>Bacillati</taxon>
        <taxon>Actinomycetota</taxon>
        <taxon>Actinomycetes</taxon>
        <taxon>Pseudonocardiales</taxon>
        <taxon>Pseudonocardiaceae</taxon>
        <taxon>Amycolatopsis</taxon>
    </lineage>
</organism>
<dbReference type="Pfam" id="PF02771">
    <property type="entry name" value="Acyl-CoA_dh_N"/>
    <property type="match status" value="1"/>
</dbReference>
<dbReference type="Proteomes" id="UP000656548">
    <property type="component" value="Unassembled WGS sequence"/>
</dbReference>
<dbReference type="InterPro" id="IPR009100">
    <property type="entry name" value="AcylCoA_DH/oxidase_NM_dom_sf"/>
</dbReference>
<feature type="domain" description="Acyl-CoA dehydrogenase/oxidase N-terminal" evidence="1">
    <location>
        <begin position="4"/>
        <end position="112"/>
    </location>
</feature>
<dbReference type="SUPFAM" id="SSF56645">
    <property type="entry name" value="Acyl-CoA dehydrogenase NM domain-like"/>
    <property type="match status" value="1"/>
</dbReference>
<comment type="caution">
    <text evidence="2">The sequence shown here is derived from an EMBL/GenBank/DDBJ whole genome shotgun (WGS) entry which is preliminary data.</text>
</comment>
<evidence type="ECO:0000259" key="1">
    <source>
        <dbReference type="Pfam" id="PF02771"/>
    </source>
</evidence>
<evidence type="ECO:0000313" key="3">
    <source>
        <dbReference type="Proteomes" id="UP000656548"/>
    </source>
</evidence>
<dbReference type="RefSeq" id="WP_192747499.1">
    <property type="nucleotide sequence ID" value="NZ_JADBEJ010000008.1"/>
</dbReference>
<dbReference type="PANTHER" id="PTHR43884:SF12">
    <property type="entry name" value="ISOVALERYL-COA DEHYDROGENASE, MITOCHONDRIAL-RELATED"/>
    <property type="match status" value="1"/>
</dbReference>
<accession>A0ABR9LLA8</accession>
<keyword evidence="3" id="KW-1185">Reference proteome</keyword>
<dbReference type="InterPro" id="IPR013786">
    <property type="entry name" value="AcylCoA_DH/ox_N"/>
</dbReference>
<reference evidence="2 3" key="1">
    <citation type="submission" date="2020-10" db="EMBL/GenBank/DDBJ databases">
        <title>Sequencing the genomes of 1000 actinobacteria strains.</title>
        <authorList>
            <person name="Klenk H.-P."/>
        </authorList>
    </citation>
    <scope>NUCLEOTIDE SEQUENCE [LARGE SCALE GENOMIC DNA]</scope>
    <source>
        <strain evidence="2 3">DSM 46661</strain>
    </source>
</reference>
<dbReference type="Gene3D" id="2.40.110.10">
    <property type="entry name" value="Butyryl-CoA Dehydrogenase, subunit A, domain 2"/>
    <property type="match status" value="1"/>
</dbReference>
<evidence type="ECO:0000313" key="2">
    <source>
        <dbReference type="EMBL" id="MBE1581080.1"/>
    </source>
</evidence>
<dbReference type="InterPro" id="IPR037069">
    <property type="entry name" value="AcylCoA_DH/ox_N_sf"/>
</dbReference>